<dbReference type="Proteomes" id="UP000826195">
    <property type="component" value="Unassembled WGS sequence"/>
</dbReference>
<keyword evidence="2" id="KW-1185">Reference proteome</keyword>
<gene>
    <name evidence="1" type="ORF">KQX54_013292</name>
</gene>
<proteinExistence type="predicted"/>
<accession>A0AAV7IHU8</accession>
<evidence type="ECO:0000313" key="1">
    <source>
        <dbReference type="EMBL" id="KAH0552613.1"/>
    </source>
</evidence>
<organism evidence="1 2">
    <name type="scientific">Cotesia glomerata</name>
    <name type="common">Lepidopteran parasitic wasp</name>
    <name type="synonym">Apanteles glomeratus</name>
    <dbReference type="NCBI Taxonomy" id="32391"/>
    <lineage>
        <taxon>Eukaryota</taxon>
        <taxon>Metazoa</taxon>
        <taxon>Ecdysozoa</taxon>
        <taxon>Arthropoda</taxon>
        <taxon>Hexapoda</taxon>
        <taxon>Insecta</taxon>
        <taxon>Pterygota</taxon>
        <taxon>Neoptera</taxon>
        <taxon>Endopterygota</taxon>
        <taxon>Hymenoptera</taxon>
        <taxon>Apocrita</taxon>
        <taxon>Ichneumonoidea</taxon>
        <taxon>Braconidae</taxon>
        <taxon>Microgastrinae</taxon>
        <taxon>Cotesia</taxon>
    </lineage>
</organism>
<comment type="caution">
    <text evidence="1">The sequence shown here is derived from an EMBL/GenBank/DDBJ whole genome shotgun (WGS) entry which is preliminary data.</text>
</comment>
<dbReference type="AlphaFoldDB" id="A0AAV7IHU8"/>
<evidence type="ECO:0000313" key="2">
    <source>
        <dbReference type="Proteomes" id="UP000826195"/>
    </source>
</evidence>
<name>A0AAV7IHU8_COTGL</name>
<sequence length="320" mass="36500">MTAPAKKSSVESLPDRIFKDPDTDLYYSYQATRESGQRKFFLCSLNHSHGCNGQGTLDSDGVFRYLDEKDEDAPKYRHNHVGEADLLEDAIFLKEMHSLLCHSFLQNKAIYNKLKILYPSAALKYPFERVSARMRQWRGVSAAEQLVRNLIFTNPDPNSGFEIVDLVPIHHKLTITIARLREMEPEAPELLLLGEINVNENINNNDNEVDSDDESETGPIRLYGYGWVESNETVIMVISGHLRIFLQTIFDIKVEFSVSKVFILLEMFSSPISMAPMSAKPVPGIFFLQVPVVIIIYHLRQDILHRFSSVLIAPKRLTLT</sequence>
<dbReference type="EMBL" id="JAHXZJ010001492">
    <property type="protein sequence ID" value="KAH0552613.1"/>
    <property type="molecule type" value="Genomic_DNA"/>
</dbReference>
<reference evidence="1 2" key="1">
    <citation type="journal article" date="2021" name="J. Hered.">
        <title>A chromosome-level genome assembly of the parasitoid wasp, Cotesia glomerata (Hymenoptera: Braconidae).</title>
        <authorList>
            <person name="Pinto B.J."/>
            <person name="Weis J.J."/>
            <person name="Gamble T."/>
            <person name="Ode P.J."/>
            <person name="Paul R."/>
            <person name="Zaspel J.M."/>
        </authorList>
    </citation>
    <scope>NUCLEOTIDE SEQUENCE [LARGE SCALE GENOMIC DNA]</scope>
    <source>
        <strain evidence="1">CgM1</strain>
    </source>
</reference>
<protein>
    <submittedName>
        <fullName evidence="1">Uncharacterized protein</fullName>
    </submittedName>
</protein>